<comment type="caution">
    <text evidence="1">The sequence shown here is derived from an EMBL/GenBank/DDBJ whole genome shotgun (WGS) entry which is preliminary data.</text>
</comment>
<evidence type="ECO:0000313" key="1">
    <source>
        <dbReference type="EMBL" id="GFD50403.1"/>
    </source>
</evidence>
<dbReference type="AlphaFoldDB" id="A0A699WTB3"/>
<reference evidence="1" key="1">
    <citation type="journal article" date="2019" name="Sci. Rep.">
        <title>Draft genome of Tanacetum cinerariifolium, the natural source of mosquito coil.</title>
        <authorList>
            <person name="Yamashiro T."/>
            <person name="Shiraishi A."/>
            <person name="Satake H."/>
            <person name="Nakayama K."/>
        </authorList>
    </citation>
    <scope>NUCLEOTIDE SEQUENCE</scope>
</reference>
<feature type="non-terminal residue" evidence="1">
    <location>
        <position position="1"/>
    </location>
</feature>
<accession>A0A699WTB3</accession>
<sequence>KFDRGSRGGDTASVDRDLVSCSLLHVHLSLLPRILLLPSGVRSHSACYYDLPSIDTTNECSAARLGSACDAKAPLASLLASSSSHTGLPGTKPGLT</sequence>
<dbReference type="EMBL" id="BKCJ011756893">
    <property type="protein sequence ID" value="GFD50403.1"/>
    <property type="molecule type" value="Genomic_DNA"/>
</dbReference>
<organism evidence="1">
    <name type="scientific">Tanacetum cinerariifolium</name>
    <name type="common">Dalmatian daisy</name>
    <name type="synonym">Chrysanthemum cinerariifolium</name>
    <dbReference type="NCBI Taxonomy" id="118510"/>
    <lineage>
        <taxon>Eukaryota</taxon>
        <taxon>Viridiplantae</taxon>
        <taxon>Streptophyta</taxon>
        <taxon>Embryophyta</taxon>
        <taxon>Tracheophyta</taxon>
        <taxon>Spermatophyta</taxon>
        <taxon>Magnoliopsida</taxon>
        <taxon>eudicotyledons</taxon>
        <taxon>Gunneridae</taxon>
        <taxon>Pentapetalae</taxon>
        <taxon>asterids</taxon>
        <taxon>campanulids</taxon>
        <taxon>Asterales</taxon>
        <taxon>Asteraceae</taxon>
        <taxon>Asteroideae</taxon>
        <taxon>Anthemideae</taxon>
        <taxon>Anthemidinae</taxon>
        <taxon>Tanacetum</taxon>
    </lineage>
</organism>
<protein>
    <submittedName>
        <fullName evidence="1">Uncharacterized protein</fullName>
    </submittedName>
</protein>
<name>A0A699WTB3_TANCI</name>
<gene>
    <name evidence="1" type="ORF">Tci_922372</name>
</gene>
<proteinExistence type="predicted"/>